<keyword evidence="1" id="KW-0732">Signal</keyword>
<feature type="chain" id="PRO_5046322976" description="MORN repeat variant" evidence="1">
    <location>
        <begin position="21"/>
        <end position="116"/>
    </location>
</feature>
<feature type="signal peptide" evidence="1">
    <location>
        <begin position="1"/>
        <end position="20"/>
    </location>
</feature>
<organism evidence="2 3">
    <name type="scientific">Gracilimonas halophila</name>
    <dbReference type="NCBI Taxonomy" id="1834464"/>
    <lineage>
        <taxon>Bacteria</taxon>
        <taxon>Pseudomonadati</taxon>
        <taxon>Balneolota</taxon>
        <taxon>Balneolia</taxon>
        <taxon>Balneolales</taxon>
        <taxon>Balneolaceae</taxon>
        <taxon>Gracilimonas</taxon>
    </lineage>
</organism>
<name>A0ABW5JKJ4_9BACT</name>
<sequence length="116" mass="13148">MKTFISTILFALVLTTGLFAQQTITNEKHQRILTKVDANIYDVQFLDKEGNVVQKGQYWRDGESLKPHGTWTLFALNSNKVTTRSTFDKGEQLSVETIIDGMLVSVDKQQLVAKKQ</sequence>
<proteinExistence type="predicted"/>
<comment type="caution">
    <text evidence="2">The sequence shown here is derived from an EMBL/GenBank/DDBJ whole genome shotgun (WGS) entry which is preliminary data.</text>
</comment>
<dbReference type="Proteomes" id="UP001597460">
    <property type="component" value="Unassembled WGS sequence"/>
</dbReference>
<evidence type="ECO:0000256" key="1">
    <source>
        <dbReference type="SAM" id="SignalP"/>
    </source>
</evidence>
<accession>A0ABW5JKJ4</accession>
<dbReference type="EMBL" id="JBHULI010000022">
    <property type="protein sequence ID" value="MFD2531912.1"/>
    <property type="molecule type" value="Genomic_DNA"/>
</dbReference>
<evidence type="ECO:0000313" key="2">
    <source>
        <dbReference type="EMBL" id="MFD2531912.1"/>
    </source>
</evidence>
<protein>
    <recommendedName>
        <fullName evidence="4">MORN repeat variant</fullName>
    </recommendedName>
</protein>
<keyword evidence="3" id="KW-1185">Reference proteome</keyword>
<reference evidence="3" key="1">
    <citation type="journal article" date="2019" name="Int. J. Syst. Evol. Microbiol.">
        <title>The Global Catalogue of Microorganisms (GCM) 10K type strain sequencing project: providing services to taxonomists for standard genome sequencing and annotation.</title>
        <authorList>
            <consortium name="The Broad Institute Genomics Platform"/>
            <consortium name="The Broad Institute Genome Sequencing Center for Infectious Disease"/>
            <person name="Wu L."/>
            <person name="Ma J."/>
        </authorList>
    </citation>
    <scope>NUCLEOTIDE SEQUENCE [LARGE SCALE GENOMIC DNA]</scope>
    <source>
        <strain evidence="3">KCTC 52042</strain>
    </source>
</reference>
<evidence type="ECO:0000313" key="3">
    <source>
        <dbReference type="Proteomes" id="UP001597460"/>
    </source>
</evidence>
<evidence type="ECO:0008006" key="4">
    <source>
        <dbReference type="Google" id="ProtNLM"/>
    </source>
</evidence>
<gene>
    <name evidence="2" type="ORF">ACFSVN_05600</name>
</gene>
<dbReference type="RefSeq" id="WP_390299815.1">
    <property type="nucleotide sequence ID" value="NZ_JBHULI010000022.1"/>
</dbReference>